<keyword evidence="3" id="KW-0808">Transferase</keyword>
<evidence type="ECO:0000256" key="7">
    <source>
        <dbReference type="ARBA" id="ARBA00023136"/>
    </source>
</evidence>
<dbReference type="Proteomes" id="UP001318860">
    <property type="component" value="Unassembled WGS sequence"/>
</dbReference>
<reference evidence="11 12" key="1">
    <citation type="journal article" date="2021" name="Comput. Struct. Biotechnol. J.">
        <title>De novo genome assembly of the potent medicinal plant Rehmannia glutinosa using nanopore technology.</title>
        <authorList>
            <person name="Ma L."/>
            <person name="Dong C."/>
            <person name="Song C."/>
            <person name="Wang X."/>
            <person name="Zheng X."/>
            <person name="Niu Y."/>
            <person name="Chen S."/>
            <person name="Feng W."/>
        </authorList>
    </citation>
    <scope>NUCLEOTIDE SEQUENCE [LARGE SCALE GENOMIC DNA]</scope>
    <source>
        <strain evidence="11">DH-2019</strain>
    </source>
</reference>
<keyword evidence="4 9" id="KW-0812">Transmembrane</keyword>
<evidence type="ECO:0000256" key="9">
    <source>
        <dbReference type="SAM" id="Phobius"/>
    </source>
</evidence>
<dbReference type="EMBL" id="JABTTQ020000005">
    <property type="protein sequence ID" value="KAK6154457.1"/>
    <property type="molecule type" value="Genomic_DNA"/>
</dbReference>
<feature type="transmembrane region" description="Helical" evidence="9">
    <location>
        <begin position="324"/>
        <end position="348"/>
    </location>
</feature>
<dbReference type="InterPro" id="IPR044851">
    <property type="entry name" value="Wax_synthase"/>
</dbReference>
<comment type="similarity">
    <text evidence="2">Belongs to the wax synthase family.</text>
</comment>
<proteinExistence type="inferred from homology"/>
<sequence length="440" mass="49647">MKVRAMEVSHKYIVSCEIVVAQIRRWNNLDIGGVDLTNPLSERSQSRMGNRGEESDNNILKSWKALQENGCTRWKLSSSLFEKPYTLMKYIMDPEIQTFTEIWLTAIVTLIFCHQIAARIQSGAARLLSLLPIIYLFTTLPLRLSSVHLAGPTIFYLVWLGNFKLILFSFNQGPLSTSPPLSLLHFISIALFPIKTKQTPISPKPPSNNNKLHNPILIFLLKFCLLVAIIILENYRELLHPYLILPLYCCHVYLGVELVLAVTAVPVRAVLGLELEPQFDEPYLATSLQDFWGRRWNLMVTSILRPTVYDPVRRISTRILGRRWALPPAIIATFVVSGLMHEVIYYYVTRVAPTWEVTWFFVLHGFCVAVEVGVKKALKGGGWGLPPAVSRPLTVGFVAVTGGWLFFPQVIRNGVDVKAINEYSILVGFIGEQVTANALL</sequence>
<evidence type="ECO:0000256" key="6">
    <source>
        <dbReference type="ARBA" id="ARBA00023098"/>
    </source>
</evidence>
<evidence type="ECO:0000313" key="12">
    <source>
        <dbReference type="Proteomes" id="UP001318860"/>
    </source>
</evidence>
<feature type="transmembrane region" description="Helical" evidence="9">
    <location>
        <begin position="98"/>
        <end position="117"/>
    </location>
</feature>
<feature type="transmembrane region" description="Helical" evidence="9">
    <location>
        <begin position="354"/>
        <end position="374"/>
    </location>
</feature>
<feature type="transmembrane region" description="Helical" evidence="9">
    <location>
        <begin position="215"/>
        <end position="232"/>
    </location>
</feature>
<feature type="transmembrane region" description="Helical" evidence="9">
    <location>
        <begin position="154"/>
        <end position="171"/>
    </location>
</feature>
<evidence type="ECO:0000256" key="5">
    <source>
        <dbReference type="ARBA" id="ARBA00022989"/>
    </source>
</evidence>
<evidence type="ECO:0000256" key="3">
    <source>
        <dbReference type="ARBA" id="ARBA00022679"/>
    </source>
</evidence>
<evidence type="ECO:0000256" key="2">
    <source>
        <dbReference type="ARBA" id="ARBA00007282"/>
    </source>
</evidence>
<dbReference type="PANTHER" id="PTHR31595">
    <property type="entry name" value="LONG-CHAIN-ALCOHOL O-FATTY-ACYLTRANSFERASE 3-RELATED"/>
    <property type="match status" value="1"/>
</dbReference>
<keyword evidence="8" id="KW-0012">Acyltransferase</keyword>
<feature type="transmembrane region" description="Helical" evidence="9">
    <location>
        <begin position="244"/>
        <end position="265"/>
    </location>
</feature>
<dbReference type="Pfam" id="PF13813">
    <property type="entry name" value="MBOAT_2"/>
    <property type="match status" value="1"/>
</dbReference>
<dbReference type="InterPro" id="IPR032805">
    <property type="entry name" value="Wax_synthase_dom"/>
</dbReference>
<keyword evidence="6" id="KW-0443">Lipid metabolism</keyword>
<evidence type="ECO:0000256" key="4">
    <source>
        <dbReference type="ARBA" id="ARBA00022692"/>
    </source>
</evidence>
<gene>
    <name evidence="11" type="ORF">DH2020_008705</name>
</gene>
<keyword evidence="5 9" id="KW-1133">Transmembrane helix</keyword>
<organism evidence="11 12">
    <name type="scientific">Rehmannia glutinosa</name>
    <name type="common">Chinese foxglove</name>
    <dbReference type="NCBI Taxonomy" id="99300"/>
    <lineage>
        <taxon>Eukaryota</taxon>
        <taxon>Viridiplantae</taxon>
        <taxon>Streptophyta</taxon>
        <taxon>Embryophyta</taxon>
        <taxon>Tracheophyta</taxon>
        <taxon>Spermatophyta</taxon>
        <taxon>Magnoliopsida</taxon>
        <taxon>eudicotyledons</taxon>
        <taxon>Gunneridae</taxon>
        <taxon>Pentapetalae</taxon>
        <taxon>asterids</taxon>
        <taxon>lamiids</taxon>
        <taxon>Lamiales</taxon>
        <taxon>Orobanchaceae</taxon>
        <taxon>Rehmannieae</taxon>
        <taxon>Rehmannia</taxon>
    </lineage>
</organism>
<keyword evidence="12" id="KW-1185">Reference proteome</keyword>
<evidence type="ECO:0000259" key="10">
    <source>
        <dbReference type="Pfam" id="PF13813"/>
    </source>
</evidence>
<keyword evidence="7 9" id="KW-0472">Membrane</keyword>
<dbReference type="PANTHER" id="PTHR31595:SF70">
    <property type="entry name" value="LONG-CHAIN-ALCOHOL O-FATTY-ACYLTRANSFERASE 3-RELATED"/>
    <property type="match status" value="1"/>
</dbReference>
<evidence type="ECO:0000256" key="1">
    <source>
        <dbReference type="ARBA" id="ARBA00004141"/>
    </source>
</evidence>
<feature type="domain" description="Wax synthase" evidence="10">
    <location>
        <begin position="276"/>
        <end position="362"/>
    </location>
</feature>
<comment type="caution">
    <text evidence="11">The sequence shown here is derived from an EMBL/GenBank/DDBJ whole genome shotgun (WGS) entry which is preliminary data.</text>
</comment>
<evidence type="ECO:0000256" key="8">
    <source>
        <dbReference type="ARBA" id="ARBA00023315"/>
    </source>
</evidence>
<comment type="subcellular location">
    <subcellularLocation>
        <location evidence="1">Membrane</location>
        <topology evidence="1">Multi-pass membrane protein</topology>
    </subcellularLocation>
</comment>
<protein>
    <recommendedName>
        <fullName evidence="10">Wax synthase domain-containing protein</fullName>
    </recommendedName>
</protein>
<evidence type="ECO:0000313" key="11">
    <source>
        <dbReference type="EMBL" id="KAK6154457.1"/>
    </source>
</evidence>
<feature type="transmembrane region" description="Helical" evidence="9">
    <location>
        <begin position="123"/>
        <end position="142"/>
    </location>
</feature>
<accession>A0ABR0X443</accession>
<name>A0ABR0X443_REHGL</name>